<protein>
    <submittedName>
        <fullName evidence="3">Methylmalonyl-CoA mutase</fullName>
    </submittedName>
</protein>
<keyword evidence="1" id="KW-0413">Isomerase</keyword>
<dbReference type="InterPro" id="IPR006099">
    <property type="entry name" value="MeMalonylCoA_mutase_a/b_cat"/>
</dbReference>
<dbReference type="Proteomes" id="UP000031563">
    <property type="component" value="Unassembled WGS sequence"/>
</dbReference>
<dbReference type="STRING" id="1221996.QY95_03902"/>
<dbReference type="Gene3D" id="3.20.20.240">
    <property type="entry name" value="Methylmalonyl-CoA mutase"/>
    <property type="match status" value="1"/>
</dbReference>
<dbReference type="NCBIfam" id="TIGR00641">
    <property type="entry name" value="acid_CoA_mut_N"/>
    <property type="match status" value="1"/>
</dbReference>
<organism evidence="3 4">
    <name type="scientific">Bacillus thermotolerans</name>
    <name type="common">Quasibacillus thermotolerans</name>
    <dbReference type="NCBI Taxonomy" id="1221996"/>
    <lineage>
        <taxon>Bacteria</taxon>
        <taxon>Bacillati</taxon>
        <taxon>Bacillota</taxon>
        <taxon>Bacilli</taxon>
        <taxon>Bacillales</taxon>
        <taxon>Bacillaceae</taxon>
        <taxon>Bacillus</taxon>
    </lineage>
</organism>
<evidence type="ECO:0000256" key="1">
    <source>
        <dbReference type="ARBA" id="ARBA00023235"/>
    </source>
</evidence>
<dbReference type="Pfam" id="PF01642">
    <property type="entry name" value="MM_CoA_mutase"/>
    <property type="match status" value="1"/>
</dbReference>
<dbReference type="SUPFAM" id="SSF51703">
    <property type="entry name" value="Cobalamin (vitamin B12)-dependent enzymes"/>
    <property type="match status" value="1"/>
</dbReference>
<dbReference type="InterPro" id="IPR006098">
    <property type="entry name" value="MMCoA_mutase_a_cat"/>
</dbReference>
<accession>A0A0F5HX85</accession>
<evidence type="ECO:0000313" key="3">
    <source>
        <dbReference type="EMBL" id="KKB34468.1"/>
    </source>
</evidence>
<keyword evidence="4" id="KW-1185">Reference proteome</keyword>
<evidence type="ECO:0000259" key="2">
    <source>
        <dbReference type="Pfam" id="PF01642"/>
    </source>
</evidence>
<dbReference type="PANTHER" id="PTHR48101:SF1">
    <property type="entry name" value="METHYLMALONYL-COA MUTASE, LARGE SUBUNIT"/>
    <property type="match status" value="1"/>
</dbReference>
<dbReference type="AlphaFoldDB" id="A0A0F5HX85"/>
<proteinExistence type="predicted"/>
<accession>A0A0F5HMG1</accession>
<dbReference type="GO" id="GO:0031419">
    <property type="term" value="F:cobalamin binding"/>
    <property type="evidence" value="ECO:0007669"/>
    <property type="project" value="InterPro"/>
</dbReference>
<dbReference type="GO" id="GO:0004494">
    <property type="term" value="F:methylmalonyl-CoA mutase activity"/>
    <property type="evidence" value="ECO:0007669"/>
    <property type="project" value="InterPro"/>
</dbReference>
<feature type="domain" description="Methylmalonyl-CoA mutase alpha/beta chain catalytic" evidence="2">
    <location>
        <begin position="47"/>
        <end position="563"/>
    </location>
</feature>
<gene>
    <name evidence="3" type="ORF">QY95_03902</name>
</gene>
<dbReference type="OrthoDB" id="9762378at2"/>
<comment type="caution">
    <text evidence="3">The sequence shown here is derived from an EMBL/GenBank/DDBJ whole genome shotgun (WGS) entry which is preliminary data.</text>
</comment>
<dbReference type="EMBL" id="JWIR02000084">
    <property type="protein sequence ID" value="KKB34468.1"/>
    <property type="molecule type" value="Genomic_DNA"/>
</dbReference>
<dbReference type="InterPro" id="IPR016176">
    <property type="entry name" value="Cbl-dep_enz_cat"/>
</dbReference>
<name>A0A0F5HX85_BACTR</name>
<reference evidence="3" key="1">
    <citation type="submission" date="2015-02" db="EMBL/GenBank/DDBJ databases">
        <title>Genome Assembly of Bacillaceae bacterium MTCC 8252.</title>
        <authorList>
            <person name="Verma A."/>
            <person name="Khatri I."/>
            <person name="Mual P."/>
            <person name="Subramanian S."/>
            <person name="Krishnamurthi S."/>
        </authorList>
    </citation>
    <scope>NUCLEOTIDE SEQUENCE [LARGE SCALE GENOMIC DNA]</scope>
    <source>
        <strain evidence="3">MTCC 8252</strain>
    </source>
</reference>
<dbReference type="RefSeq" id="WP_046128597.1">
    <property type="nucleotide sequence ID" value="NZ_JWIQ02000065.1"/>
</dbReference>
<evidence type="ECO:0000313" key="4">
    <source>
        <dbReference type="Proteomes" id="UP000031563"/>
    </source>
</evidence>
<sequence>MSNNTTNINQEKKLFDQEVIKEIKAQKERWQENTVKGKVGEGDYYSDSGIPIDLLYTPEDIKDIDYLKDIGFSGQAPYVRGVYPNMYRGRLFTVRQIAGYGTPEDTNERFKFLLKNGATGTSVVLDLPTIRGYDSDDPEGEGHVGAAGVAIDSIEDIEALYDGIPIDEISSNIVTHLPSTTVVIMAMFAAMAEKKGIPLEKLSGTNQNDFLMETAIGSSLEVLPPKASFRLQCDAIEYASQNLPRWNPVSYNGYNLREAGTTAVQEVACAIANAIATSEELIRRGNNIDDFAKRLSFFWNLFNDFFEEIAKCRASRLVWHEVMKDRFNAQHPKSHLMRFHVQTAGITLTKVEPLNNIARSAIQGLAAVLGGAQSLHVDSYDEAYSAPTEESALISIRTQQIIQTETNVVNTVDPLAGSYFVEHLTREMAQRIRDYIAEIESKGGIVSVVESGWLHREISDFAYEMQKNIENGEHKIVGLNYFPSEQSETKVEVFRYPESAERRQKEKLQKLRAKRDQAKVEAAINVLREKCHEDVNLMPYIKEAVLAYATLGEIEEVFREEFGLWQFPLA</sequence>
<dbReference type="PANTHER" id="PTHR48101">
    <property type="entry name" value="METHYLMALONYL-COA MUTASE, MITOCHONDRIAL-RELATED"/>
    <property type="match status" value="1"/>
</dbReference>